<evidence type="ECO:0000313" key="5">
    <source>
        <dbReference type="Proteomes" id="UP000295560"/>
    </source>
</evidence>
<evidence type="ECO:0000313" key="4">
    <source>
        <dbReference type="EMBL" id="TCK22969.1"/>
    </source>
</evidence>
<evidence type="ECO:0000256" key="2">
    <source>
        <dbReference type="ARBA" id="ARBA00023002"/>
    </source>
</evidence>
<dbReference type="PANTHER" id="PTHR11908:SF132">
    <property type="entry name" value="ALDEHYDE OXIDASE 1-RELATED"/>
    <property type="match status" value="1"/>
</dbReference>
<evidence type="ECO:0000259" key="3">
    <source>
        <dbReference type="SMART" id="SM01008"/>
    </source>
</evidence>
<dbReference type="GO" id="GO:0016491">
    <property type="term" value="F:oxidoreductase activity"/>
    <property type="evidence" value="ECO:0007669"/>
    <property type="project" value="UniProtKB-KW"/>
</dbReference>
<dbReference type="EMBL" id="SMFZ01000002">
    <property type="protein sequence ID" value="TCK22969.1"/>
    <property type="molecule type" value="Genomic_DNA"/>
</dbReference>
<proteinExistence type="predicted"/>
<dbReference type="AlphaFoldDB" id="A0A4R1HSX5"/>
<dbReference type="SUPFAM" id="SSF56003">
    <property type="entry name" value="Molybdenum cofactor-binding domain"/>
    <property type="match status" value="1"/>
</dbReference>
<sequence length="805" mass="85253">MRRVAERWTPSRVEDAALVSGTGRFLDDLDPLPGTLVAAVVRSTQPHARLVSVDLSRARAHPGVAAVIGPDEVREAVRPFPLSTGAAMPYLPSGVDTVRFVGEPIAVVVASDRYTAEDAAELVGVDYEPLGVVTSVRAALEPDAPLLHADNGSNVATDRTFSFGPVEQAFEDAAHVVEGEYDFPRYSSVPMECYSVIAHWTQDADGPAVETWANFHGPFTMVPVMAGALGLPTSSVRLHVPADIGGSFGIKAGIYPYVVLMAVASRHSGTPVRWTEDRVEHLLASSTGADRVMRCAAAVDDSGTVTALRMDLVDNVGAYMRPPEPSTLYRCFGNITGPYRIGAVGIRARAVVTNQMPTGLNRGFGGQQLYFGLERLMDAVADATGLDAVEVRRRNLVDRFPYETPTGGVYDSGDYAAAVELAVKNAELDSLRATRASVRAEGGYYGIGVALVTDPSGTNIGYVGLATPASERKPGRDKSGSTEHVRMSVDLQGRVTVMLGSVPQGQGHATVARQVAADRLGLPVEQVRVVIDMDTATTPWTVTSGSYSSRFAPLVTSAVVEAADRIGATVRAAASVLLEVPADGLVLVDGTVRAPSGESVLFRHAAGVVHWDPGALPDGTSARLYEEAAFTPREVRAATRDDRINSSLCYGFVAEIVAVRIDPDTLEIAIDRVSSVHDAGTVLNQQLLDGQVYGALTQALGGAMYEEFTYATSGQPTSATFLDYLCPTSAEAGYELRTDHVVSPSPLTPLGAKGSGEGSSMSFPAAFANAVADALAPHGVAITRLPLHGEVLHQLLSDHEEKQWH</sequence>
<dbReference type="SUPFAM" id="SSF54665">
    <property type="entry name" value="CO dehydrogenase molybdoprotein N-domain-like"/>
    <property type="match status" value="1"/>
</dbReference>
<gene>
    <name evidence="4" type="ORF">EV378_6980</name>
</gene>
<comment type="caution">
    <text evidence="4">The sequence shown here is derived from an EMBL/GenBank/DDBJ whole genome shotgun (WGS) entry which is preliminary data.</text>
</comment>
<protein>
    <submittedName>
        <fullName evidence="4">2-furoyl-CoA dehydrogenase large subunit</fullName>
    </submittedName>
</protein>
<dbReference type="InterPro" id="IPR036856">
    <property type="entry name" value="Ald_Oxase/Xan_DH_a/b_sf"/>
</dbReference>
<dbReference type="Pfam" id="PF20256">
    <property type="entry name" value="MoCoBD_2"/>
    <property type="match status" value="1"/>
</dbReference>
<dbReference type="InterPro" id="IPR016208">
    <property type="entry name" value="Ald_Oxase/xanthine_DH-like"/>
</dbReference>
<accession>A0A4R1HSX5</accession>
<dbReference type="InterPro" id="IPR037165">
    <property type="entry name" value="AldOxase/xan_DH_Mopterin-bd_sf"/>
</dbReference>
<dbReference type="Proteomes" id="UP000295560">
    <property type="component" value="Unassembled WGS sequence"/>
</dbReference>
<dbReference type="InterPro" id="IPR000674">
    <property type="entry name" value="Ald_Oxase/Xan_DH_a/b"/>
</dbReference>
<dbReference type="SMART" id="SM01008">
    <property type="entry name" value="Ald_Xan_dh_C"/>
    <property type="match status" value="1"/>
</dbReference>
<dbReference type="InterPro" id="IPR046867">
    <property type="entry name" value="AldOxase/xan_DH_MoCoBD2"/>
</dbReference>
<name>A0A4R1HSX5_PSEEN</name>
<reference evidence="4 5" key="1">
    <citation type="submission" date="2019-03" db="EMBL/GenBank/DDBJ databases">
        <title>Sequencing the genomes of 1000 actinobacteria strains.</title>
        <authorList>
            <person name="Klenk H.-P."/>
        </authorList>
    </citation>
    <scope>NUCLEOTIDE SEQUENCE [LARGE SCALE GENOMIC DNA]</scope>
    <source>
        <strain evidence="4 5">DSM 44969</strain>
    </source>
</reference>
<dbReference type="Gene3D" id="3.90.1170.50">
    <property type="entry name" value="Aldehyde oxidase/xanthine dehydrogenase, a/b hammerhead"/>
    <property type="match status" value="1"/>
</dbReference>
<dbReference type="InterPro" id="IPR008274">
    <property type="entry name" value="AldOxase/xan_DH_MoCoBD1"/>
</dbReference>
<evidence type="ECO:0000256" key="1">
    <source>
        <dbReference type="ARBA" id="ARBA00022505"/>
    </source>
</evidence>
<feature type="domain" description="Aldehyde oxidase/xanthine dehydrogenase a/b hammerhead" evidence="3">
    <location>
        <begin position="20"/>
        <end position="131"/>
    </location>
</feature>
<dbReference type="PANTHER" id="PTHR11908">
    <property type="entry name" value="XANTHINE DEHYDROGENASE"/>
    <property type="match status" value="1"/>
</dbReference>
<keyword evidence="5" id="KW-1185">Reference proteome</keyword>
<dbReference type="Gene3D" id="3.30.365.10">
    <property type="entry name" value="Aldehyde oxidase/xanthine dehydrogenase, molybdopterin binding domain"/>
    <property type="match status" value="4"/>
</dbReference>
<keyword evidence="1" id="KW-0500">Molybdenum</keyword>
<organism evidence="4 5">
    <name type="scientific">Pseudonocardia endophytica</name>
    <dbReference type="NCBI Taxonomy" id="401976"/>
    <lineage>
        <taxon>Bacteria</taxon>
        <taxon>Bacillati</taxon>
        <taxon>Actinomycetota</taxon>
        <taxon>Actinomycetes</taxon>
        <taxon>Pseudonocardiales</taxon>
        <taxon>Pseudonocardiaceae</taxon>
        <taxon>Pseudonocardia</taxon>
    </lineage>
</organism>
<dbReference type="Pfam" id="PF02738">
    <property type="entry name" value="MoCoBD_1"/>
    <property type="match status" value="1"/>
</dbReference>
<keyword evidence="2" id="KW-0560">Oxidoreductase</keyword>
<dbReference type="Pfam" id="PF01315">
    <property type="entry name" value="Ald_Xan_dh_C"/>
    <property type="match status" value="1"/>
</dbReference>
<dbReference type="GO" id="GO:0005506">
    <property type="term" value="F:iron ion binding"/>
    <property type="evidence" value="ECO:0007669"/>
    <property type="project" value="InterPro"/>
</dbReference>